<comment type="similarity">
    <text evidence="2 6">Belongs to the ABC-3 integral membrane protein family.</text>
</comment>
<organism evidence="8 9">
    <name type="scientific">Bianquea renquensis</name>
    <dbReference type="NCBI Taxonomy" id="2763661"/>
    <lineage>
        <taxon>Bacteria</taxon>
        <taxon>Bacillati</taxon>
        <taxon>Bacillota</taxon>
        <taxon>Clostridia</taxon>
        <taxon>Eubacteriales</taxon>
        <taxon>Bianqueaceae</taxon>
        <taxon>Bianquea</taxon>
    </lineage>
</organism>
<dbReference type="Pfam" id="PF00950">
    <property type="entry name" value="ABC-3"/>
    <property type="match status" value="1"/>
</dbReference>
<dbReference type="AlphaFoldDB" id="A0A926DU30"/>
<dbReference type="InterPro" id="IPR037294">
    <property type="entry name" value="ABC_BtuC-like"/>
</dbReference>
<evidence type="ECO:0000256" key="7">
    <source>
        <dbReference type="SAM" id="Phobius"/>
    </source>
</evidence>
<dbReference type="SUPFAM" id="SSF81345">
    <property type="entry name" value="ABC transporter involved in vitamin B12 uptake, BtuC"/>
    <property type="match status" value="1"/>
</dbReference>
<feature type="transmembrane region" description="Helical" evidence="7">
    <location>
        <begin position="197"/>
        <end position="214"/>
    </location>
</feature>
<dbReference type="EMBL" id="JACRSQ010000012">
    <property type="protein sequence ID" value="MBC8543729.1"/>
    <property type="molecule type" value="Genomic_DNA"/>
</dbReference>
<dbReference type="Proteomes" id="UP000657006">
    <property type="component" value="Unassembled WGS sequence"/>
</dbReference>
<keyword evidence="6" id="KW-0813">Transport</keyword>
<evidence type="ECO:0000256" key="3">
    <source>
        <dbReference type="ARBA" id="ARBA00022692"/>
    </source>
</evidence>
<proteinExistence type="inferred from homology"/>
<keyword evidence="5 7" id="KW-0472">Membrane</keyword>
<name>A0A926DU30_9FIRM</name>
<evidence type="ECO:0000313" key="8">
    <source>
        <dbReference type="EMBL" id="MBC8543729.1"/>
    </source>
</evidence>
<comment type="subcellular location">
    <subcellularLocation>
        <location evidence="6">Cell membrane</location>
        <topology evidence="6">Multi-pass membrane protein</topology>
    </subcellularLocation>
    <subcellularLocation>
        <location evidence="1">Membrane</location>
        <topology evidence="1">Multi-pass membrane protein</topology>
    </subcellularLocation>
</comment>
<dbReference type="GO" id="GO:0043190">
    <property type="term" value="C:ATP-binding cassette (ABC) transporter complex"/>
    <property type="evidence" value="ECO:0007669"/>
    <property type="project" value="InterPro"/>
</dbReference>
<keyword evidence="3 6" id="KW-0812">Transmembrane</keyword>
<reference evidence="8" key="1">
    <citation type="submission" date="2020-08" db="EMBL/GenBank/DDBJ databases">
        <title>Genome public.</title>
        <authorList>
            <person name="Liu C."/>
            <person name="Sun Q."/>
        </authorList>
    </citation>
    <scope>NUCLEOTIDE SEQUENCE</scope>
    <source>
        <strain evidence="8">NSJ-32</strain>
    </source>
</reference>
<evidence type="ECO:0000256" key="2">
    <source>
        <dbReference type="ARBA" id="ARBA00008034"/>
    </source>
</evidence>
<protein>
    <submittedName>
        <fullName evidence="8">Metal ABC transporter permease</fullName>
    </submittedName>
</protein>
<comment type="caution">
    <text evidence="8">The sequence shown here is derived from an EMBL/GenBank/DDBJ whole genome shotgun (WGS) entry which is preliminary data.</text>
</comment>
<evidence type="ECO:0000256" key="6">
    <source>
        <dbReference type="RuleBase" id="RU003943"/>
    </source>
</evidence>
<feature type="transmembrane region" description="Helical" evidence="7">
    <location>
        <begin position="134"/>
        <end position="160"/>
    </location>
</feature>
<sequence length="270" mass="29401">MKFFDMFQYAFMNKAFLMGALIALCCSCLGLFLILRKYSMIGDGLGHVSFASVAVALLVGASDLIISIPMVTIASFLIYRFSQKKMMHGDAAIGLISATFMALGVFIASQAEGFNADILSYLFGSILAISDADVYIALILAPLVLALILFFYHTLVFITYDEDFSRVLHVRVNVYNYLLLALTSVTVVLGIRVVGSLLISSLIIFPAVTALQISKGFRSSLILSSFISVSCVIIGITLAFFLNWPAGATIVLLNGIAFLCSLILKRLLRR</sequence>
<evidence type="ECO:0000256" key="4">
    <source>
        <dbReference type="ARBA" id="ARBA00022989"/>
    </source>
</evidence>
<feature type="transmembrane region" description="Helical" evidence="7">
    <location>
        <begin position="54"/>
        <end position="79"/>
    </location>
</feature>
<dbReference type="RefSeq" id="WP_177715663.1">
    <property type="nucleotide sequence ID" value="NZ_JACRSQ010000012.1"/>
</dbReference>
<feature type="transmembrane region" description="Helical" evidence="7">
    <location>
        <begin position="248"/>
        <end position="268"/>
    </location>
</feature>
<accession>A0A926DU30</accession>
<dbReference type="InterPro" id="IPR001626">
    <property type="entry name" value="ABC_TroCD"/>
</dbReference>
<feature type="transmembrane region" description="Helical" evidence="7">
    <location>
        <begin position="221"/>
        <end position="242"/>
    </location>
</feature>
<evidence type="ECO:0000256" key="1">
    <source>
        <dbReference type="ARBA" id="ARBA00004141"/>
    </source>
</evidence>
<evidence type="ECO:0000256" key="5">
    <source>
        <dbReference type="ARBA" id="ARBA00023136"/>
    </source>
</evidence>
<dbReference type="GO" id="GO:0055085">
    <property type="term" value="P:transmembrane transport"/>
    <property type="evidence" value="ECO:0007669"/>
    <property type="project" value="InterPro"/>
</dbReference>
<dbReference type="PANTHER" id="PTHR30477:SF0">
    <property type="entry name" value="METAL TRANSPORT SYSTEM MEMBRANE PROTEIN TM_0125-RELATED"/>
    <property type="match status" value="1"/>
</dbReference>
<keyword evidence="4 7" id="KW-1133">Transmembrane helix</keyword>
<feature type="transmembrane region" description="Helical" evidence="7">
    <location>
        <begin position="91"/>
        <end position="114"/>
    </location>
</feature>
<evidence type="ECO:0000313" key="9">
    <source>
        <dbReference type="Proteomes" id="UP000657006"/>
    </source>
</evidence>
<dbReference type="Gene3D" id="1.10.3470.10">
    <property type="entry name" value="ABC transporter involved in vitamin B12 uptake, BtuC"/>
    <property type="match status" value="1"/>
</dbReference>
<feature type="transmembrane region" description="Helical" evidence="7">
    <location>
        <begin position="172"/>
        <end position="191"/>
    </location>
</feature>
<dbReference type="PANTHER" id="PTHR30477">
    <property type="entry name" value="ABC-TRANSPORTER METAL-BINDING PROTEIN"/>
    <property type="match status" value="1"/>
</dbReference>
<keyword evidence="9" id="KW-1185">Reference proteome</keyword>
<gene>
    <name evidence="8" type="ORF">H8730_09240</name>
</gene>
<dbReference type="GO" id="GO:0010043">
    <property type="term" value="P:response to zinc ion"/>
    <property type="evidence" value="ECO:0007669"/>
    <property type="project" value="TreeGrafter"/>
</dbReference>